<feature type="transmembrane region" description="Helical" evidence="7">
    <location>
        <begin position="213"/>
        <end position="232"/>
    </location>
</feature>
<feature type="transmembrane region" description="Helical" evidence="7">
    <location>
        <begin position="105"/>
        <end position="126"/>
    </location>
</feature>
<dbReference type="PANTHER" id="PTHR30371:SF0">
    <property type="entry name" value="SEC-INDEPENDENT PROTEIN TRANSLOCASE PROTEIN TATC, CHLOROPLASTIC-RELATED"/>
    <property type="match status" value="1"/>
</dbReference>
<dbReference type="GO" id="GO:0065002">
    <property type="term" value="P:intracellular protein transmembrane transport"/>
    <property type="evidence" value="ECO:0007669"/>
    <property type="project" value="TreeGrafter"/>
</dbReference>
<dbReference type="RefSeq" id="WP_135119611.1">
    <property type="nucleotide sequence ID" value="NZ_SPQZ01000002.1"/>
</dbReference>
<keyword evidence="6 7" id="KW-0472">Membrane</keyword>
<comment type="caution">
    <text evidence="8">The sequence shown here is derived from an EMBL/GenBank/DDBJ whole genome shotgun (WGS) entry which is preliminary data.</text>
</comment>
<dbReference type="NCBIfam" id="TIGR00945">
    <property type="entry name" value="tatC"/>
    <property type="match status" value="1"/>
</dbReference>
<dbReference type="Pfam" id="PF00902">
    <property type="entry name" value="TatC"/>
    <property type="match status" value="1"/>
</dbReference>
<accession>A0A4Y9R3F0</accession>
<proteinExistence type="inferred from homology"/>
<evidence type="ECO:0000256" key="1">
    <source>
        <dbReference type="ARBA" id="ARBA00004141"/>
    </source>
</evidence>
<evidence type="ECO:0000256" key="5">
    <source>
        <dbReference type="ARBA" id="ARBA00023010"/>
    </source>
</evidence>
<reference evidence="8 9" key="1">
    <citation type="journal article" date="2018" name="J. Microbiol.">
        <title>Leifsonia flava sp. nov., a novel actinobacterium isolated from the rhizosphere of Aquilegia viridiflora.</title>
        <authorList>
            <person name="Cai Y."/>
            <person name="Tao W.Z."/>
            <person name="Ma Y.J."/>
            <person name="Cheng J."/>
            <person name="Zhang M.Y."/>
            <person name="Zhang Y.X."/>
        </authorList>
    </citation>
    <scope>NUCLEOTIDE SEQUENCE [LARGE SCALE GENOMIC DNA]</scope>
    <source>
        <strain evidence="8 9">SYP-B2174</strain>
    </source>
</reference>
<evidence type="ECO:0000313" key="9">
    <source>
        <dbReference type="Proteomes" id="UP000298127"/>
    </source>
</evidence>
<dbReference type="PANTHER" id="PTHR30371">
    <property type="entry name" value="SEC-INDEPENDENT PROTEIN TRANSLOCASE PROTEIN TATC"/>
    <property type="match status" value="1"/>
</dbReference>
<evidence type="ECO:0000256" key="2">
    <source>
        <dbReference type="ARBA" id="ARBA00022692"/>
    </source>
</evidence>
<dbReference type="GO" id="GO:0033281">
    <property type="term" value="C:TAT protein transport complex"/>
    <property type="evidence" value="ECO:0007669"/>
    <property type="project" value="UniProtKB-UniRule"/>
</dbReference>
<comment type="function">
    <text evidence="7">Part of the twin-arginine translocation (Tat) system that transports large folded proteins containing a characteristic twin-arginine motif in their signal peptide across membranes. Together with TatB, TatC is part of a receptor directly interacting with Tat signal peptides.</text>
</comment>
<name>A0A4Y9R3F0_9MICO</name>
<dbReference type="GO" id="GO:0043953">
    <property type="term" value="P:protein transport by the Tat complex"/>
    <property type="evidence" value="ECO:0007669"/>
    <property type="project" value="UniProtKB-UniRule"/>
</dbReference>
<evidence type="ECO:0000256" key="7">
    <source>
        <dbReference type="HAMAP-Rule" id="MF_00902"/>
    </source>
</evidence>
<dbReference type="Proteomes" id="UP000298127">
    <property type="component" value="Unassembled WGS sequence"/>
</dbReference>
<keyword evidence="7" id="KW-1003">Cell membrane</keyword>
<keyword evidence="2 7" id="KW-0812">Transmembrane</keyword>
<feature type="transmembrane region" description="Helical" evidence="7">
    <location>
        <begin position="14"/>
        <end position="32"/>
    </location>
</feature>
<dbReference type="EMBL" id="SPQZ01000002">
    <property type="protein sequence ID" value="TFV99134.1"/>
    <property type="molecule type" value="Genomic_DNA"/>
</dbReference>
<sequence>MSLGQHLLELRKRLFLAAGGIAVGAVIGWFLSDFVWNALRVPVIQIVKAQHRNAVINYPDITSAFDLKLQIAFYIGLVISSPMWLYQIFAFFMPALSRTEKQYTFGFFFSAVPLFLAGCAAGWYVLPHVVELMTSFAPPDDAAFINAKDYFQFVLKLVLAVGIAFVLPVFLVLLNFAGVISATSIIGSWRWAILVIVLFTAIATPAADVVSMFLLAIPMVVLYFAAWGIAWLHDRRAERRARAFEAELAL</sequence>
<dbReference type="InterPro" id="IPR002033">
    <property type="entry name" value="TatC"/>
</dbReference>
<keyword evidence="9" id="KW-1185">Reference proteome</keyword>
<dbReference type="AlphaFoldDB" id="A0A4Y9R3F0"/>
<keyword evidence="7" id="KW-0813">Transport</keyword>
<comment type="subcellular location">
    <subcellularLocation>
        <location evidence="7">Cell membrane</location>
        <topology evidence="7">Multi-pass membrane protein</topology>
    </subcellularLocation>
    <subcellularLocation>
        <location evidence="1">Membrane</location>
        <topology evidence="1">Multi-pass membrane protein</topology>
    </subcellularLocation>
</comment>
<protein>
    <recommendedName>
        <fullName evidence="7">Sec-independent protein translocase protein TatC</fullName>
    </recommendedName>
</protein>
<evidence type="ECO:0000313" key="8">
    <source>
        <dbReference type="EMBL" id="TFV99134.1"/>
    </source>
</evidence>
<evidence type="ECO:0000256" key="3">
    <source>
        <dbReference type="ARBA" id="ARBA00022927"/>
    </source>
</evidence>
<keyword evidence="4 7" id="KW-1133">Transmembrane helix</keyword>
<feature type="transmembrane region" description="Helical" evidence="7">
    <location>
        <begin position="71"/>
        <end position="93"/>
    </location>
</feature>
<comment type="subunit">
    <text evidence="7">The Tat system comprises two distinct complexes: a TatABC complex, containing multiple copies of TatA, TatB and TatC subunits, and a separate TatA complex, containing only TatA subunits. Substrates initially bind to the TatABC complex, which probably triggers association of the separate TatA complex to form the active translocon.</text>
</comment>
<evidence type="ECO:0000256" key="4">
    <source>
        <dbReference type="ARBA" id="ARBA00022989"/>
    </source>
</evidence>
<organism evidence="8 9">
    <name type="scientific">Orlajensenia leifsoniae</name>
    <dbReference type="NCBI Taxonomy" id="2561933"/>
    <lineage>
        <taxon>Bacteria</taxon>
        <taxon>Bacillati</taxon>
        <taxon>Actinomycetota</taxon>
        <taxon>Actinomycetes</taxon>
        <taxon>Micrococcales</taxon>
        <taxon>Microbacteriaceae</taxon>
        <taxon>Orlajensenia</taxon>
    </lineage>
</organism>
<keyword evidence="5 7" id="KW-0811">Translocation</keyword>
<feature type="transmembrane region" description="Helical" evidence="7">
    <location>
        <begin position="153"/>
        <end position="177"/>
    </location>
</feature>
<evidence type="ECO:0000256" key="6">
    <source>
        <dbReference type="ARBA" id="ARBA00023136"/>
    </source>
</evidence>
<keyword evidence="3 7" id="KW-0653">Protein transport</keyword>
<dbReference type="GO" id="GO:0009977">
    <property type="term" value="F:proton motive force dependent protein transmembrane transporter activity"/>
    <property type="evidence" value="ECO:0007669"/>
    <property type="project" value="TreeGrafter"/>
</dbReference>
<feature type="transmembrane region" description="Helical" evidence="7">
    <location>
        <begin position="189"/>
        <end position="207"/>
    </location>
</feature>
<comment type="similarity">
    <text evidence="7">Belongs to the TatC family.</text>
</comment>
<dbReference type="PRINTS" id="PR01840">
    <property type="entry name" value="TATCFAMILY"/>
</dbReference>
<gene>
    <name evidence="7 8" type="primary">tatC</name>
    <name evidence="8" type="ORF">E4M00_06460</name>
</gene>
<dbReference type="HAMAP" id="MF_00902">
    <property type="entry name" value="TatC"/>
    <property type="match status" value="1"/>
</dbReference>